<dbReference type="PANTHER" id="PTHR14689:SF0">
    <property type="entry name" value="COILED-COIL DOMAIN-CONTAINING PROTEIN 82"/>
    <property type="match status" value="1"/>
</dbReference>
<reference evidence="2 3" key="1">
    <citation type="submission" date="2024-08" db="EMBL/GenBank/DDBJ databases">
        <title>Gnathostoma spinigerum genome.</title>
        <authorList>
            <person name="Gonzalez-Bertolin B."/>
            <person name="Monzon S."/>
            <person name="Zaballos A."/>
            <person name="Jimenez P."/>
            <person name="Dekumyoy P."/>
            <person name="Varona S."/>
            <person name="Cuesta I."/>
            <person name="Sumanam S."/>
            <person name="Adisakwattana P."/>
            <person name="Gasser R.B."/>
            <person name="Hernandez-Gonzalez A."/>
            <person name="Young N.D."/>
            <person name="Perteguer M.J."/>
        </authorList>
    </citation>
    <scope>NUCLEOTIDE SEQUENCE [LARGE SCALE GENOMIC DNA]</scope>
    <source>
        <strain evidence="2">AL3</strain>
        <tissue evidence="2">Liver</tissue>
    </source>
</reference>
<sequence length="208" mass="24219">MNKDPIRCQFVTYIRALLNHGLTLTFLQSIKQGNDWNYLHALSDIDKLNIERKEKLKASVKWVERFVEMLHFYSSCACCEAEKCGLSCQACGTRTVEKVVQLFANEGYDYETLEPEEMRYTGSGSPMPAVEYLVCQTCAKLSLTYHKLHHMRYILFQKCEDRIETVCSNNSDLSSEQVVETCMRSSKWINSIASEYMEIWRKIELDDF</sequence>
<proteinExistence type="predicted"/>
<dbReference type="EMBL" id="JBGFUD010006869">
    <property type="protein sequence ID" value="MFH4981252.1"/>
    <property type="molecule type" value="Genomic_DNA"/>
</dbReference>
<dbReference type="Pfam" id="PF13926">
    <property type="entry name" value="DUF4211"/>
    <property type="match status" value="1"/>
</dbReference>
<feature type="domain" description="DUF4211" evidence="1">
    <location>
        <begin position="3"/>
        <end position="112"/>
    </location>
</feature>
<comment type="caution">
    <text evidence="2">The sequence shown here is derived from an EMBL/GenBank/DDBJ whole genome shotgun (WGS) entry which is preliminary data.</text>
</comment>
<protein>
    <recommendedName>
        <fullName evidence="1">DUF4211 domain-containing protein</fullName>
    </recommendedName>
</protein>
<organism evidence="2 3">
    <name type="scientific">Gnathostoma spinigerum</name>
    <dbReference type="NCBI Taxonomy" id="75299"/>
    <lineage>
        <taxon>Eukaryota</taxon>
        <taxon>Metazoa</taxon>
        <taxon>Ecdysozoa</taxon>
        <taxon>Nematoda</taxon>
        <taxon>Chromadorea</taxon>
        <taxon>Rhabditida</taxon>
        <taxon>Spirurina</taxon>
        <taxon>Gnathostomatomorpha</taxon>
        <taxon>Gnathostomatoidea</taxon>
        <taxon>Gnathostomatidae</taxon>
        <taxon>Gnathostoma</taxon>
    </lineage>
</organism>
<name>A0ABD6EQ02_9BILA</name>
<evidence type="ECO:0000313" key="2">
    <source>
        <dbReference type="EMBL" id="MFH4981252.1"/>
    </source>
</evidence>
<dbReference type="PANTHER" id="PTHR14689">
    <property type="entry name" value="PHORBOL-ESTER_DAG-TYPE DOMAIN-CONTAINING PROTEIN"/>
    <property type="match status" value="1"/>
</dbReference>
<dbReference type="InterPro" id="IPR025451">
    <property type="entry name" value="DUF4211"/>
</dbReference>
<dbReference type="Proteomes" id="UP001608902">
    <property type="component" value="Unassembled WGS sequence"/>
</dbReference>
<dbReference type="AlphaFoldDB" id="A0ABD6EQ02"/>
<gene>
    <name evidence="2" type="ORF">AB6A40_007961</name>
</gene>
<evidence type="ECO:0000313" key="3">
    <source>
        <dbReference type="Proteomes" id="UP001608902"/>
    </source>
</evidence>
<keyword evidence="3" id="KW-1185">Reference proteome</keyword>
<accession>A0ABD6EQ02</accession>
<evidence type="ECO:0000259" key="1">
    <source>
        <dbReference type="Pfam" id="PF13926"/>
    </source>
</evidence>